<reference evidence="3 4" key="2">
    <citation type="journal article" date="2014" name="J. Gen. Appl. Microbiol.">
        <title>The early diverging ascomycetous budding yeast Saitoella complicata has three histone deacetylases belonging to the Clr6, Hos2, and Rpd3 lineages.</title>
        <authorList>
            <person name="Nishida H."/>
            <person name="Matsumoto T."/>
            <person name="Kondo S."/>
            <person name="Hamamoto M."/>
            <person name="Yoshikawa H."/>
        </authorList>
    </citation>
    <scope>NUCLEOTIDE SEQUENCE [LARGE SCALE GENOMIC DNA]</scope>
    <source>
        <strain evidence="3 4">NRRL Y-17804</strain>
    </source>
</reference>
<dbReference type="Pfam" id="PF00612">
    <property type="entry name" value="IQ"/>
    <property type="match status" value="3"/>
</dbReference>
<feature type="region of interest" description="Disordered" evidence="2">
    <location>
        <begin position="468"/>
        <end position="598"/>
    </location>
</feature>
<dbReference type="PANTHER" id="PTHR22590:SF5">
    <property type="entry name" value="MYOSIN MOTOR DOMAIN-CONTAINING PROTEIN"/>
    <property type="match status" value="1"/>
</dbReference>
<reference evidence="3 4" key="1">
    <citation type="journal article" date="2011" name="J. Gen. Appl. Microbiol.">
        <title>Draft genome sequencing of the enigmatic yeast Saitoella complicata.</title>
        <authorList>
            <person name="Nishida H."/>
            <person name="Hamamoto M."/>
            <person name="Sugiyama J."/>
        </authorList>
    </citation>
    <scope>NUCLEOTIDE SEQUENCE [LARGE SCALE GENOMIC DNA]</scope>
    <source>
        <strain evidence="3 4">NRRL Y-17804</strain>
    </source>
</reference>
<sequence>MDSLKTPTRKRKSPTYANENAVLTAAAKISFGTPSTVERRSATFEAKTPMHEAKTPMIRAAFRRSAGVLGEVNNLLSSEPIPEVEDASGSPTAPPKEPAPSASRNGRRKSRRQSYLYATKNAQMQREVENDLEQARRDEEDAKLATGDAMGMDGDEEAGLLFLEAPGSVERRKRKSMDRTDDLTAAMRGSPLRFTLPESTSEPEHEADEMQENAETQNQAATRIQTCFRAYLARQELAASQLAANELRQQILAATTIQALWRGCFVRRGLMRQQRAAVTIQKAWRGRTIAVPQAEVSSAPAQAEPSTDILTGFLARWEAKNAEKRAAVSSTMASLGTSSASSIPSSAEVREPSPEAAAGEPLEPLRPKRSGRSRSKIAQPATVFSPVGSKAPVILSADQAPSALLRSTREVAPRSRLPGPGFTGSRRVVVPASVSVSLPSASVSAARPPAQATTPLRKTLTTESVLSSGALRVPSPSPRKVGLGSPSRRVNPVRTVPTAAPPKLALHPPTSLSAATDVPASPRSLKRPVTTSLSGLGSPSRKKVSASSAKKAALSEPEVAAPERSLRKRPATPAAAKASGIPTLSNSTSLPSRRSRLPTPVIAPTASASALASSTSTPARSMVYFTPAEITKATRQNTHQNRLYRCDFERVVVKKDVPRPPSPNAKAQHKMAVEARAKRRKLLEKKGQEGLTMGPGDDEPWPFVRPTPSKKRIRWGPQLDDDEVDNEEKMHSSPRTAKEKGPGKGCIAKEVRLDEMGNPVDAKEPLTPVIGRSGKVVVKKIFDNAKMPSSFLSYMQFLLTHSD</sequence>
<gene>
    <name evidence="3" type="ORF">G7K_3043-t2</name>
</gene>
<comment type="caution">
    <text evidence="3">The sequence shown here is derived from an EMBL/GenBank/DDBJ whole genome shotgun (WGS) entry which is preliminary data.</text>
</comment>
<accession>A0A0E9NHL2</accession>
<feature type="compositionally biased region" description="Basic and acidic residues" evidence="2">
    <location>
        <begin position="126"/>
        <end position="141"/>
    </location>
</feature>
<feature type="compositionally biased region" description="Basic and acidic residues" evidence="2">
    <location>
        <begin position="727"/>
        <end position="744"/>
    </location>
</feature>
<dbReference type="SMART" id="SM00015">
    <property type="entry name" value="IQ"/>
    <property type="match status" value="3"/>
</dbReference>
<feature type="compositionally biased region" description="Low complexity" evidence="2">
    <location>
        <begin position="336"/>
        <end position="347"/>
    </location>
</feature>
<dbReference type="Proteomes" id="UP000033140">
    <property type="component" value="Unassembled WGS sequence"/>
</dbReference>
<evidence type="ECO:0000256" key="2">
    <source>
        <dbReference type="SAM" id="MobiDB-lite"/>
    </source>
</evidence>
<dbReference type="OMA" id="MIDACIC"/>
<evidence type="ECO:0000313" key="3">
    <source>
        <dbReference type="EMBL" id="GAO48880.1"/>
    </source>
</evidence>
<feature type="region of interest" description="Disordered" evidence="2">
    <location>
        <begin position="79"/>
        <end position="141"/>
    </location>
</feature>
<dbReference type="EMBL" id="BACD03000018">
    <property type="protein sequence ID" value="GAO48880.1"/>
    <property type="molecule type" value="Genomic_DNA"/>
</dbReference>
<dbReference type="InterPro" id="IPR052318">
    <property type="entry name" value="CellDiv_DevSignal_Domain"/>
</dbReference>
<feature type="compositionally biased region" description="Low complexity" evidence="2">
    <location>
        <begin position="571"/>
        <end position="598"/>
    </location>
</feature>
<proteinExistence type="predicted"/>
<dbReference type="Gene3D" id="1.20.5.190">
    <property type="match status" value="1"/>
</dbReference>
<keyword evidence="4" id="KW-1185">Reference proteome</keyword>
<dbReference type="AlphaFoldDB" id="A0A0E9NHL2"/>
<dbReference type="SUPFAM" id="SSF52540">
    <property type="entry name" value="P-loop containing nucleoside triphosphate hydrolases"/>
    <property type="match status" value="1"/>
</dbReference>
<feature type="compositionally biased region" description="Low complexity" evidence="2">
    <location>
        <begin position="545"/>
        <end position="555"/>
    </location>
</feature>
<evidence type="ECO:0000313" key="4">
    <source>
        <dbReference type="Proteomes" id="UP000033140"/>
    </source>
</evidence>
<reference evidence="3 4" key="3">
    <citation type="journal article" date="2015" name="Genome Announc.">
        <title>Draft Genome Sequence of the Archiascomycetous Yeast Saitoella complicata.</title>
        <authorList>
            <person name="Yamauchi K."/>
            <person name="Kondo S."/>
            <person name="Hamamoto M."/>
            <person name="Takahashi Y."/>
            <person name="Ogura Y."/>
            <person name="Hayashi T."/>
            <person name="Nishida H."/>
        </authorList>
    </citation>
    <scope>NUCLEOTIDE SEQUENCE [LARGE SCALE GENOMIC DNA]</scope>
    <source>
        <strain evidence="3 4">NRRL Y-17804</strain>
    </source>
</reference>
<evidence type="ECO:0000256" key="1">
    <source>
        <dbReference type="ARBA" id="ARBA00022737"/>
    </source>
</evidence>
<dbReference type="InterPro" id="IPR000048">
    <property type="entry name" value="IQ_motif_EF-hand-BS"/>
</dbReference>
<dbReference type="STRING" id="698492.A0A0E9NHL2"/>
<name>A0A0E9NHL2_SAICN</name>
<feature type="region of interest" description="Disordered" evidence="2">
    <location>
        <begin position="336"/>
        <end position="382"/>
    </location>
</feature>
<dbReference type="InterPro" id="IPR027417">
    <property type="entry name" value="P-loop_NTPase"/>
</dbReference>
<feature type="region of interest" description="Disordered" evidence="2">
    <location>
        <begin position="688"/>
        <end position="744"/>
    </location>
</feature>
<organism evidence="3 4">
    <name type="scientific">Saitoella complicata (strain BCRC 22490 / CBS 7301 / JCM 7358 / NBRC 10748 / NRRL Y-17804)</name>
    <dbReference type="NCBI Taxonomy" id="698492"/>
    <lineage>
        <taxon>Eukaryota</taxon>
        <taxon>Fungi</taxon>
        <taxon>Dikarya</taxon>
        <taxon>Ascomycota</taxon>
        <taxon>Taphrinomycotina</taxon>
        <taxon>Taphrinomycotina incertae sedis</taxon>
        <taxon>Saitoella</taxon>
    </lineage>
</organism>
<protein>
    <submittedName>
        <fullName evidence="3">Uncharacterized protein</fullName>
    </submittedName>
</protein>
<dbReference type="PANTHER" id="PTHR22590">
    <property type="entry name" value="MYOSIN MOTOR DOMAIN-CONTAINING PROTEIN"/>
    <property type="match status" value="1"/>
</dbReference>
<dbReference type="CDD" id="cd23767">
    <property type="entry name" value="IQCD"/>
    <property type="match status" value="2"/>
</dbReference>
<dbReference type="PROSITE" id="PS50096">
    <property type="entry name" value="IQ"/>
    <property type="match status" value="2"/>
</dbReference>
<keyword evidence="1" id="KW-0677">Repeat</keyword>